<accession>A0A516H2L8</accession>
<dbReference type="AlphaFoldDB" id="A0A516H2L8"/>
<dbReference type="Proteomes" id="UP000317496">
    <property type="component" value="Chromosome"/>
</dbReference>
<protein>
    <submittedName>
        <fullName evidence="1">Uncharacterized protein</fullName>
    </submittedName>
</protein>
<reference evidence="1 2" key="1">
    <citation type="submission" date="2019-07" db="EMBL/GenBank/DDBJ databases">
        <title>Genome sequencing for Ferrovibrio sp. K5.</title>
        <authorList>
            <person name="Park S.-J."/>
        </authorList>
    </citation>
    <scope>NUCLEOTIDE SEQUENCE [LARGE SCALE GENOMIC DNA]</scope>
    <source>
        <strain evidence="1 2">K5</strain>
    </source>
</reference>
<evidence type="ECO:0000313" key="2">
    <source>
        <dbReference type="Proteomes" id="UP000317496"/>
    </source>
</evidence>
<keyword evidence="2" id="KW-1185">Reference proteome</keyword>
<dbReference type="EMBL" id="CP041636">
    <property type="protein sequence ID" value="QDO98021.1"/>
    <property type="molecule type" value="Genomic_DNA"/>
</dbReference>
<dbReference type="RefSeq" id="WP_144069002.1">
    <property type="nucleotide sequence ID" value="NZ_CP041636.1"/>
</dbReference>
<gene>
    <name evidence="1" type="ORF">FNB15_12395</name>
</gene>
<evidence type="ECO:0000313" key="1">
    <source>
        <dbReference type="EMBL" id="QDO98021.1"/>
    </source>
</evidence>
<name>A0A516H2L8_9PROT</name>
<dbReference type="KEGG" id="fer:FNB15_12395"/>
<proteinExistence type="predicted"/>
<organism evidence="1 2">
    <name type="scientific">Ferrovibrio terrae</name>
    <dbReference type="NCBI Taxonomy" id="2594003"/>
    <lineage>
        <taxon>Bacteria</taxon>
        <taxon>Pseudomonadati</taxon>
        <taxon>Pseudomonadota</taxon>
        <taxon>Alphaproteobacteria</taxon>
        <taxon>Rhodospirillales</taxon>
        <taxon>Rhodospirillaceae</taxon>
        <taxon>Ferrovibrio</taxon>
    </lineage>
</organism>
<sequence length="89" mass="9487">MKKSARKKANVTPLTPPAKAVAALPPPLIAGMFAEMGVLLRPGRASAIAATLGTALAKFREQSLRLPLEREPGLFPVMIAEAKKKAKRK</sequence>